<evidence type="ECO:0000256" key="10">
    <source>
        <dbReference type="ARBA" id="ARBA00023304"/>
    </source>
</evidence>
<evidence type="ECO:0000256" key="2">
    <source>
        <dbReference type="ARBA" id="ARBA00001933"/>
    </source>
</evidence>
<dbReference type="Pfam" id="PF00291">
    <property type="entry name" value="PALP"/>
    <property type="match status" value="1"/>
</dbReference>
<keyword evidence="6 11" id="KW-0412">Isoleucine biosynthesis</keyword>
<dbReference type="CDD" id="cd01562">
    <property type="entry name" value="Thr-dehyd"/>
    <property type="match status" value="1"/>
</dbReference>
<keyword evidence="9 11" id="KW-0456">Lyase</keyword>
<accession>A0A2R5G9I2</accession>
<dbReference type="GO" id="GO:0030170">
    <property type="term" value="F:pyridoxal phosphate binding"/>
    <property type="evidence" value="ECO:0007669"/>
    <property type="project" value="InterPro"/>
</dbReference>
<dbReference type="Gene3D" id="3.40.1020.10">
    <property type="entry name" value="Biosynthetic Threonine Deaminase, Domain 3"/>
    <property type="match status" value="1"/>
</dbReference>
<gene>
    <name evidence="14" type="ORF">FCC1311_013702</name>
</gene>
<feature type="region of interest" description="Disordered" evidence="12">
    <location>
        <begin position="35"/>
        <end position="81"/>
    </location>
</feature>
<dbReference type="Pfam" id="PF00585">
    <property type="entry name" value="Thr_dehydrat_C"/>
    <property type="match status" value="2"/>
</dbReference>
<keyword evidence="10 11" id="KW-0100">Branched-chain amino acid biosynthesis</keyword>
<evidence type="ECO:0000256" key="4">
    <source>
        <dbReference type="ARBA" id="ARBA00010869"/>
    </source>
</evidence>
<dbReference type="InterPro" id="IPR001926">
    <property type="entry name" value="TrpB-like_PALP"/>
</dbReference>
<dbReference type="InterPro" id="IPR000634">
    <property type="entry name" value="Ser/Thr_deHydtase_PyrdxlP-BS"/>
</dbReference>
<evidence type="ECO:0000256" key="7">
    <source>
        <dbReference type="ARBA" id="ARBA00022737"/>
    </source>
</evidence>
<dbReference type="NCBIfam" id="NF006674">
    <property type="entry name" value="PRK09224.1"/>
    <property type="match status" value="1"/>
</dbReference>
<dbReference type="SUPFAM" id="SSF53686">
    <property type="entry name" value="Tryptophan synthase beta subunit-like PLP-dependent enzymes"/>
    <property type="match status" value="1"/>
</dbReference>
<dbReference type="PANTHER" id="PTHR48078">
    <property type="entry name" value="THREONINE DEHYDRATASE, MITOCHONDRIAL-RELATED"/>
    <property type="match status" value="1"/>
</dbReference>
<evidence type="ECO:0000256" key="12">
    <source>
        <dbReference type="SAM" id="MobiDB-lite"/>
    </source>
</evidence>
<evidence type="ECO:0000256" key="3">
    <source>
        <dbReference type="ARBA" id="ARBA00004810"/>
    </source>
</evidence>
<dbReference type="Gene3D" id="3.40.50.1100">
    <property type="match status" value="2"/>
</dbReference>
<dbReference type="SUPFAM" id="SSF55021">
    <property type="entry name" value="ACT-like"/>
    <property type="match status" value="1"/>
</dbReference>
<evidence type="ECO:0000256" key="8">
    <source>
        <dbReference type="ARBA" id="ARBA00022898"/>
    </source>
</evidence>
<comment type="cofactor">
    <cofactor evidence="2 11">
        <name>pyridoxal 5'-phosphate</name>
        <dbReference type="ChEBI" id="CHEBI:597326"/>
    </cofactor>
</comment>
<dbReference type="InParanoid" id="A0A2R5G9I2"/>
<dbReference type="InterPro" id="IPR036052">
    <property type="entry name" value="TrpB-like_PALP_sf"/>
</dbReference>
<dbReference type="InterPro" id="IPR038110">
    <property type="entry name" value="TD_ACT-like_sf"/>
</dbReference>
<protein>
    <recommendedName>
        <fullName evidence="11">Threonine dehydratase</fullName>
        <ecNumber evidence="11">4.3.1.19</ecNumber>
    </recommendedName>
    <alternativeName>
        <fullName evidence="11">Threonine deaminase</fullName>
    </alternativeName>
</protein>
<proteinExistence type="inferred from homology"/>
<dbReference type="InterPro" id="IPR001721">
    <property type="entry name" value="TD_ACT-like"/>
</dbReference>
<reference evidence="14 15" key="1">
    <citation type="submission" date="2017-12" db="EMBL/GenBank/DDBJ databases">
        <title>Sequencing, de novo assembly and annotation of complete genome of a new Thraustochytrid species, strain FCC1311.</title>
        <authorList>
            <person name="Sedici K."/>
            <person name="Godart F."/>
            <person name="Aiese Cigliano R."/>
            <person name="Sanseverino W."/>
            <person name="Barakat M."/>
            <person name="Ortet P."/>
            <person name="Marechal E."/>
            <person name="Cagnac O."/>
            <person name="Amato A."/>
        </authorList>
    </citation>
    <scope>NUCLEOTIDE SEQUENCE [LARGE SCALE GENOMIC DNA]</scope>
</reference>
<evidence type="ECO:0000256" key="11">
    <source>
        <dbReference type="RuleBase" id="RU362012"/>
    </source>
</evidence>
<dbReference type="PROSITE" id="PS51672">
    <property type="entry name" value="ACT_LIKE"/>
    <property type="match status" value="1"/>
</dbReference>
<feature type="domain" description="ACT-like" evidence="13">
    <location>
        <begin position="526"/>
        <end position="604"/>
    </location>
</feature>
<dbReference type="GO" id="GO:0009097">
    <property type="term" value="P:isoleucine biosynthetic process"/>
    <property type="evidence" value="ECO:0007669"/>
    <property type="project" value="UniProtKB-UniRule"/>
</dbReference>
<dbReference type="AlphaFoldDB" id="A0A2R5G9I2"/>
<name>A0A2R5G9I2_9STRA</name>
<dbReference type="GO" id="GO:0004794">
    <property type="term" value="F:threonine deaminase activity"/>
    <property type="evidence" value="ECO:0007669"/>
    <property type="project" value="UniProtKB-UniRule"/>
</dbReference>
<evidence type="ECO:0000256" key="9">
    <source>
        <dbReference type="ARBA" id="ARBA00023239"/>
    </source>
</evidence>
<sequence length="619" mass="67172">MASTTSVWRQGSLRSVAEVALPRAVGGVALGCREQQKRWSSSSSGSGDGNGTSKLATPGSNIARTTSGTWPPDLSESLTAQKPFSRMESGLDLLKKEALIDEYLRGILAAQSVVYDVSKETDLQYASTLSRILGNDVFLKREDQQPVHSFKLRGAYNKIISLPRERLEKGIVACSAGNHAQGVALSAQNLGIDAVICMPKATPRIKVDAVRKYGGNVLLVGNNYDEAQAEAMRLAAEGRTLIHPFDDPMVICGQGTIGMEIVKQLPNENQQNLEAIFCCVGGGGLLAGVSTYIKKVLPHVHMIGVEAEDAAGMTASLAAGKVTTLSQVGLFADGASVRTVGSNTFALVKELCNGMVTVTTDEICAAIKAGFNDTRTVFEPAGALSIAGLVRYVATTGVQGKTLVAVASGANMDFDRLRYVSERADSSENLVAIEIPEKRGSFWDLYNMVYPRNVTEFSYRYDPSNEGSANVILNFQAASVEDREKVMGELMAVEDYKVHDLQENDLAKTHVRYMAGGRALRPGEERLFRFEFPERPGALREFLEKVHSSSGRRFNISLFHYRNHGADVGRVLVGLQADDSGEEAHVAINDFLQELGFYFVEETANEAYHKFLLHKPVSA</sequence>
<dbReference type="FunFam" id="3.40.50.1100:FF:000005">
    <property type="entry name" value="Threonine dehydratase catabolic"/>
    <property type="match status" value="1"/>
</dbReference>
<evidence type="ECO:0000256" key="5">
    <source>
        <dbReference type="ARBA" id="ARBA00022605"/>
    </source>
</evidence>
<keyword evidence="15" id="KW-1185">Reference proteome</keyword>
<organism evidence="14 15">
    <name type="scientific">Hondaea fermentalgiana</name>
    <dbReference type="NCBI Taxonomy" id="2315210"/>
    <lineage>
        <taxon>Eukaryota</taxon>
        <taxon>Sar</taxon>
        <taxon>Stramenopiles</taxon>
        <taxon>Bigyra</taxon>
        <taxon>Labyrinthulomycetes</taxon>
        <taxon>Thraustochytrida</taxon>
        <taxon>Thraustochytriidae</taxon>
        <taxon>Hondaea</taxon>
    </lineage>
</organism>
<dbReference type="Proteomes" id="UP000241890">
    <property type="component" value="Unassembled WGS sequence"/>
</dbReference>
<keyword evidence="8 11" id="KW-0663">Pyridoxal phosphate</keyword>
<dbReference type="GO" id="GO:0003941">
    <property type="term" value="F:L-serine ammonia-lyase activity"/>
    <property type="evidence" value="ECO:0007669"/>
    <property type="project" value="TreeGrafter"/>
</dbReference>
<evidence type="ECO:0000256" key="6">
    <source>
        <dbReference type="ARBA" id="ARBA00022624"/>
    </source>
</evidence>
<evidence type="ECO:0000259" key="13">
    <source>
        <dbReference type="PROSITE" id="PS51672"/>
    </source>
</evidence>
<evidence type="ECO:0000256" key="1">
    <source>
        <dbReference type="ARBA" id="ARBA00001274"/>
    </source>
</evidence>
<keyword evidence="5 11" id="KW-0028">Amino-acid biosynthesis</keyword>
<dbReference type="InterPro" id="IPR005787">
    <property type="entry name" value="Thr_deHydtase_biosynth"/>
</dbReference>
<comment type="similarity">
    <text evidence="4 11">Belongs to the serine/threonine dehydratase family.</text>
</comment>
<comment type="caution">
    <text evidence="14">The sequence shown here is derived from an EMBL/GenBank/DDBJ whole genome shotgun (WGS) entry which is preliminary data.</text>
</comment>
<evidence type="ECO:0000313" key="14">
    <source>
        <dbReference type="EMBL" id="GBG25153.1"/>
    </source>
</evidence>
<dbReference type="InterPro" id="IPR050147">
    <property type="entry name" value="Ser/Thr_Dehydratase"/>
</dbReference>
<dbReference type="GO" id="GO:0006567">
    <property type="term" value="P:L-threonine catabolic process"/>
    <property type="evidence" value="ECO:0007669"/>
    <property type="project" value="TreeGrafter"/>
</dbReference>
<dbReference type="PROSITE" id="PS00165">
    <property type="entry name" value="DEHYDRATASE_SER_THR"/>
    <property type="match status" value="1"/>
</dbReference>
<dbReference type="CDD" id="cd04907">
    <property type="entry name" value="ACT_ThrD-I_2"/>
    <property type="match status" value="1"/>
</dbReference>
<dbReference type="EMBL" id="BEYU01000011">
    <property type="protein sequence ID" value="GBG25153.1"/>
    <property type="molecule type" value="Genomic_DNA"/>
</dbReference>
<dbReference type="GO" id="GO:0006565">
    <property type="term" value="P:L-serine catabolic process"/>
    <property type="evidence" value="ECO:0007669"/>
    <property type="project" value="TreeGrafter"/>
</dbReference>
<evidence type="ECO:0000313" key="15">
    <source>
        <dbReference type="Proteomes" id="UP000241890"/>
    </source>
</evidence>
<feature type="compositionally biased region" description="Polar residues" evidence="12">
    <location>
        <begin position="54"/>
        <end position="69"/>
    </location>
</feature>
<dbReference type="InterPro" id="IPR045865">
    <property type="entry name" value="ACT-like_dom_sf"/>
</dbReference>
<comment type="pathway">
    <text evidence="3 11">Amino-acid biosynthesis; L-isoleucine biosynthesis; 2-oxobutanoate from L-threonine: step 1/1.</text>
</comment>
<dbReference type="NCBIfam" id="TIGR01124">
    <property type="entry name" value="ilvA_2Cterm"/>
    <property type="match status" value="1"/>
</dbReference>
<comment type="catalytic activity">
    <reaction evidence="1 11">
        <text>L-threonine = 2-oxobutanoate + NH4(+)</text>
        <dbReference type="Rhea" id="RHEA:22108"/>
        <dbReference type="ChEBI" id="CHEBI:16763"/>
        <dbReference type="ChEBI" id="CHEBI:28938"/>
        <dbReference type="ChEBI" id="CHEBI:57926"/>
        <dbReference type="EC" id="4.3.1.19"/>
    </reaction>
</comment>
<dbReference type="OrthoDB" id="4418812at2759"/>
<dbReference type="UniPathway" id="UPA00047">
    <property type="reaction ID" value="UER00054"/>
</dbReference>
<dbReference type="PANTHER" id="PTHR48078:SF11">
    <property type="entry name" value="THREONINE DEHYDRATASE, MITOCHONDRIAL"/>
    <property type="match status" value="1"/>
</dbReference>
<keyword evidence="7" id="KW-0677">Repeat</keyword>
<dbReference type="EC" id="4.3.1.19" evidence="11"/>